<dbReference type="Pfam" id="PF07972">
    <property type="entry name" value="Flavodoxin_NdrI"/>
    <property type="match status" value="1"/>
</dbReference>
<organism evidence="2">
    <name type="scientific">Deinococcus sp. VB142</name>
    <dbReference type="NCBI Taxonomy" id="3112952"/>
    <lineage>
        <taxon>Bacteria</taxon>
        <taxon>Thermotogati</taxon>
        <taxon>Deinococcota</taxon>
        <taxon>Deinococci</taxon>
        <taxon>Deinococcales</taxon>
        <taxon>Deinococcaceae</taxon>
        <taxon>Deinococcus</taxon>
    </lineage>
</organism>
<feature type="compositionally biased region" description="Basic and acidic residues" evidence="1">
    <location>
        <begin position="141"/>
        <end position="150"/>
    </location>
</feature>
<dbReference type="GO" id="GO:0010181">
    <property type="term" value="F:FMN binding"/>
    <property type="evidence" value="ECO:0007669"/>
    <property type="project" value="InterPro"/>
</dbReference>
<dbReference type="AlphaFoldDB" id="A0AAU6Q6L6"/>
<dbReference type="EMBL" id="CP149783">
    <property type="protein sequence ID" value="WYF46295.1"/>
    <property type="molecule type" value="Genomic_DNA"/>
</dbReference>
<evidence type="ECO:0000256" key="1">
    <source>
        <dbReference type="SAM" id="MobiDB-lite"/>
    </source>
</evidence>
<feature type="region of interest" description="Disordered" evidence="1">
    <location>
        <begin position="126"/>
        <end position="150"/>
    </location>
</feature>
<accession>A0AAU6Q6L6</accession>
<dbReference type="PANTHER" id="PTHR37297">
    <property type="entry name" value="PROTEIN NRDI"/>
    <property type="match status" value="1"/>
</dbReference>
<sequence>MLHLVYDSLTGNVRRFAESLARELPLPLCSIQGNPPTAPYLLLTYTFGTGEVPKSTDRFLKAHAAGLRGVVASGSYHWGHNFARAADLIAAEYGVPIVAKLNKGGTAADRQEVLRWLQAAALTARTGEPHGTLDRTQQQSPRRERGGYPL</sequence>
<dbReference type="PANTHER" id="PTHR37297:SF1">
    <property type="entry name" value="PROTEIN NRDI"/>
    <property type="match status" value="1"/>
</dbReference>
<proteinExistence type="predicted"/>
<dbReference type="Gene3D" id="3.40.50.360">
    <property type="match status" value="1"/>
</dbReference>
<dbReference type="InterPro" id="IPR004465">
    <property type="entry name" value="RNR_NrdI"/>
</dbReference>
<protein>
    <submittedName>
        <fullName evidence="2">Class Ib ribonucleoside-diphosphate reductase assembly flavoprotein NrdI</fullName>
    </submittedName>
</protein>
<name>A0AAU6Q6L6_9DEIO</name>
<dbReference type="InterPro" id="IPR029039">
    <property type="entry name" value="Flavoprotein-like_sf"/>
</dbReference>
<reference evidence="2" key="1">
    <citation type="submission" date="2024-03" db="EMBL/GenBank/DDBJ databases">
        <title>Deinococcus weizhi sp. nov., isolated from human skin.</title>
        <authorList>
            <person name="Wei Z."/>
            <person name="Tian F."/>
            <person name="Yang C."/>
            <person name="Xin L.T."/>
            <person name="Wen Z.J."/>
            <person name="Lan K.C."/>
            <person name="Yu L."/>
            <person name="Zhe W."/>
            <person name="Dan F.D."/>
            <person name="Jun W."/>
            <person name="Rui Z."/>
            <person name="Yong X.J."/>
            <person name="Ting Y."/>
            <person name="Wei X."/>
            <person name="Xu Z.G."/>
            <person name="Xin Z."/>
            <person name="Dong F.G."/>
            <person name="Ni X.M."/>
            <person name="Zheng M.G."/>
            <person name="Chun Y."/>
            <person name="Qian W.X."/>
        </authorList>
    </citation>
    <scope>NUCLEOTIDE SEQUENCE</scope>
    <source>
        <strain evidence="2">VB142</strain>
    </source>
</reference>
<evidence type="ECO:0000313" key="2">
    <source>
        <dbReference type="EMBL" id="WYF46295.1"/>
    </source>
</evidence>
<dbReference type="NCBIfam" id="TIGR00333">
    <property type="entry name" value="nrdI"/>
    <property type="match status" value="1"/>
</dbReference>
<gene>
    <name evidence="2" type="primary">nrdI</name>
    <name evidence="2" type="ORF">WDJ50_14580</name>
</gene>
<dbReference type="RefSeq" id="WP_339097761.1">
    <property type="nucleotide sequence ID" value="NZ_CP149783.1"/>
</dbReference>
<dbReference type="SUPFAM" id="SSF52218">
    <property type="entry name" value="Flavoproteins"/>
    <property type="match status" value="1"/>
</dbReference>